<evidence type="ECO:0000313" key="3">
    <source>
        <dbReference type="EMBL" id="KAG0562188.1"/>
    </source>
</evidence>
<dbReference type="InterPro" id="IPR046347">
    <property type="entry name" value="bZIP_sf"/>
</dbReference>
<comment type="caution">
    <text evidence="3">The sequence shown here is derived from an EMBL/GenBank/DDBJ whole genome shotgun (WGS) entry which is preliminary data.</text>
</comment>
<proteinExistence type="predicted"/>
<dbReference type="PROSITE" id="PS00036">
    <property type="entry name" value="BZIP_BASIC"/>
    <property type="match status" value="1"/>
</dbReference>
<accession>A0A8T0GWT5</accession>
<feature type="domain" description="BZIP" evidence="2">
    <location>
        <begin position="114"/>
        <end position="177"/>
    </location>
</feature>
<name>A0A8T0GWT5_CERPU</name>
<gene>
    <name evidence="3" type="ORF">KC19_9G125200</name>
</gene>
<dbReference type="Proteomes" id="UP000822688">
    <property type="component" value="Chromosome 9"/>
</dbReference>
<feature type="compositionally biased region" description="Low complexity" evidence="1">
    <location>
        <begin position="88"/>
        <end position="100"/>
    </location>
</feature>
<organism evidence="3 4">
    <name type="scientific">Ceratodon purpureus</name>
    <name type="common">Fire moss</name>
    <name type="synonym">Dicranum purpureum</name>
    <dbReference type="NCBI Taxonomy" id="3225"/>
    <lineage>
        <taxon>Eukaryota</taxon>
        <taxon>Viridiplantae</taxon>
        <taxon>Streptophyta</taxon>
        <taxon>Embryophyta</taxon>
        <taxon>Bryophyta</taxon>
        <taxon>Bryophytina</taxon>
        <taxon>Bryopsida</taxon>
        <taxon>Dicranidae</taxon>
        <taxon>Pseudoditrichales</taxon>
        <taxon>Ditrichaceae</taxon>
        <taxon>Ceratodon</taxon>
    </lineage>
</organism>
<keyword evidence="4" id="KW-1185">Reference proteome</keyword>
<dbReference type="PANTHER" id="PTHR37616">
    <property type="entry name" value="BZIP TRANSCRIPTION FACTOR 60-LIKE"/>
    <property type="match status" value="1"/>
</dbReference>
<evidence type="ECO:0000313" key="4">
    <source>
        <dbReference type="Proteomes" id="UP000822688"/>
    </source>
</evidence>
<protein>
    <recommendedName>
        <fullName evidence="2">BZIP domain-containing protein</fullName>
    </recommendedName>
</protein>
<dbReference type="AlphaFoldDB" id="A0A8T0GWT5"/>
<sequence>MDSSSFDLDFNLDSFPQLPSEEDLTSAFLKEDIETIDDDWWQGLCLPSPSRSVAGEGPLSAPEGGEDDGTVTLDGAASSSHSSCNLDVVVGGSSPEVVGSKRSAVSSPEIDQDDPKRARRLEKNREAASQSRARKKSYVKELEVKCRMLEAHVAQLQRVMTVTSMENSALKDELVRVKKPKDSVESGVAEPAVLESSKCLLARDCPCFFAEVFLLLRASTDLNWNGSR</sequence>
<evidence type="ECO:0000256" key="1">
    <source>
        <dbReference type="SAM" id="MobiDB-lite"/>
    </source>
</evidence>
<dbReference type="GO" id="GO:0003700">
    <property type="term" value="F:DNA-binding transcription factor activity"/>
    <property type="evidence" value="ECO:0007669"/>
    <property type="project" value="InterPro"/>
</dbReference>
<dbReference type="EMBL" id="CM026430">
    <property type="protein sequence ID" value="KAG0562188.1"/>
    <property type="molecule type" value="Genomic_DNA"/>
</dbReference>
<dbReference type="PROSITE" id="PS50217">
    <property type="entry name" value="BZIP"/>
    <property type="match status" value="1"/>
</dbReference>
<evidence type="ECO:0000259" key="2">
    <source>
        <dbReference type="PROSITE" id="PS50217"/>
    </source>
</evidence>
<dbReference type="InterPro" id="IPR004827">
    <property type="entry name" value="bZIP"/>
</dbReference>
<dbReference type="SUPFAM" id="SSF57959">
    <property type="entry name" value="Leucine zipper domain"/>
    <property type="match status" value="1"/>
</dbReference>
<dbReference type="Pfam" id="PF00170">
    <property type="entry name" value="bZIP_1"/>
    <property type="match status" value="1"/>
</dbReference>
<reference evidence="3" key="1">
    <citation type="submission" date="2020-06" db="EMBL/GenBank/DDBJ databases">
        <title>WGS assembly of Ceratodon purpureus strain R40.</title>
        <authorList>
            <person name="Carey S.B."/>
            <person name="Jenkins J."/>
            <person name="Shu S."/>
            <person name="Lovell J.T."/>
            <person name="Sreedasyam A."/>
            <person name="Maumus F."/>
            <person name="Tiley G.P."/>
            <person name="Fernandez-Pozo N."/>
            <person name="Barry K."/>
            <person name="Chen C."/>
            <person name="Wang M."/>
            <person name="Lipzen A."/>
            <person name="Daum C."/>
            <person name="Saski C.A."/>
            <person name="Payton A.C."/>
            <person name="Mcbreen J.C."/>
            <person name="Conrad R.E."/>
            <person name="Kollar L.M."/>
            <person name="Olsson S."/>
            <person name="Huttunen S."/>
            <person name="Landis J.B."/>
            <person name="Wickett N.J."/>
            <person name="Johnson M.G."/>
            <person name="Rensing S.A."/>
            <person name="Grimwood J."/>
            <person name="Schmutz J."/>
            <person name="Mcdaniel S.F."/>
        </authorList>
    </citation>
    <scope>NUCLEOTIDE SEQUENCE</scope>
    <source>
        <strain evidence="3">R40</strain>
    </source>
</reference>
<feature type="compositionally biased region" description="Basic and acidic residues" evidence="1">
    <location>
        <begin position="113"/>
        <end position="126"/>
    </location>
</feature>
<dbReference type="SMART" id="SM00338">
    <property type="entry name" value="BRLZ"/>
    <property type="match status" value="1"/>
</dbReference>
<feature type="region of interest" description="Disordered" evidence="1">
    <location>
        <begin position="47"/>
        <end position="133"/>
    </location>
</feature>
<dbReference type="PANTHER" id="PTHR37616:SF2">
    <property type="entry name" value="BZIP DOMAIN-CONTAINING PROTEIN"/>
    <property type="match status" value="1"/>
</dbReference>
<dbReference type="CDD" id="cd14704">
    <property type="entry name" value="bZIP_HY5-like"/>
    <property type="match status" value="1"/>
</dbReference>
<dbReference type="Gene3D" id="1.20.5.170">
    <property type="match status" value="1"/>
</dbReference>